<dbReference type="PANTHER" id="PTHR43918">
    <property type="entry name" value="ACETYLCHOLINESTERASE"/>
    <property type="match status" value="1"/>
</dbReference>
<dbReference type="SUPFAM" id="SSF53474">
    <property type="entry name" value="alpha/beta-Hydrolases"/>
    <property type="match status" value="1"/>
</dbReference>
<keyword evidence="6" id="KW-1185">Reference proteome</keyword>
<dbReference type="EC" id="3.1.1.-" evidence="3"/>
<evidence type="ECO:0000256" key="1">
    <source>
        <dbReference type="ARBA" id="ARBA00005964"/>
    </source>
</evidence>
<dbReference type="STRING" id="196109.A0A136ISG6"/>
<keyword evidence="2 3" id="KW-0378">Hydrolase</keyword>
<reference evidence="6" key="1">
    <citation type="submission" date="2016-02" db="EMBL/GenBank/DDBJ databases">
        <title>Draft genome sequence of Microdochium bolleyi, a fungal endophyte of beachgrass.</title>
        <authorList>
            <consortium name="DOE Joint Genome Institute"/>
            <person name="David A.S."/>
            <person name="May G."/>
            <person name="Haridas S."/>
            <person name="Lim J."/>
            <person name="Wang M."/>
            <person name="Labutti K."/>
            <person name="Lipzen A."/>
            <person name="Barry K."/>
            <person name="Grigoriev I.V."/>
        </authorList>
    </citation>
    <scope>NUCLEOTIDE SEQUENCE [LARGE SCALE GENOMIC DNA]</scope>
    <source>
        <strain evidence="6">J235TASD1</strain>
    </source>
</reference>
<gene>
    <name evidence="5" type="ORF">Micbo1qcDRAFT_185303</name>
</gene>
<organism evidence="5 6">
    <name type="scientific">Microdochium bolleyi</name>
    <dbReference type="NCBI Taxonomy" id="196109"/>
    <lineage>
        <taxon>Eukaryota</taxon>
        <taxon>Fungi</taxon>
        <taxon>Dikarya</taxon>
        <taxon>Ascomycota</taxon>
        <taxon>Pezizomycotina</taxon>
        <taxon>Sordariomycetes</taxon>
        <taxon>Xylariomycetidae</taxon>
        <taxon>Xylariales</taxon>
        <taxon>Microdochiaceae</taxon>
        <taxon>Microdochium</taxon>
    </lineage>
</organism>
<protein>
    <recommendedName>
        <fullName evidence="3">Carboxylic ester hydrolase</fullName>
        <ecNumber evidence="3">3.1.1.-</ecNumber>
    </recommendedName>
</protein>
<evidence type="ECO:0000313" key="6">
    <source>
        <dbReference type="Proteomes" id="UP000070501"/>
    </source>
</evidence>
<dbReference type="GO" id="GO:0052689">
    <property type="term" value="F:carboxylic ester hydrolase activity"/>
    <property type="evidence" value="ECO:0007669"/>
    <property type="project" value="TreeGrafter"/>
</dbReference>
<dbReference type="ESTHER" id="9pezi-a0a136isg6">
    <property type="family name" value="Fungal_carboxylesterase_lipase"/>
</dbReference>
<dbReference type="InterPro" id="IPR019826">
    <property type="entry name" value="Carboxylesterase_B_AS"/>
</dbReference>
<dbReference type="InterPro" id="IPR019819">
    <property type="entry name" value="Carboxylesterase_B_CS"/>
</dbReference>
<dbReference type="InterPro" id="IPR029058">
    <property type="entry name" value="AB_hydrolase_fold"/>
</dbReference>
<keyword evidence="3" id="KW-0732">Signal</keyword>
<feature type="signal peptide" evidence="3">
    <location>
        <begin position="1"/>
        <end position="22"/>
    </location>
</feature>
<dbReference type="EMBL" id="KQ964260">
    <property type="protein sequence ID" value="KXJ87882.1"/>
    <property type="molecule type" value="Genomic_DNA"/>
</dbReference>
<proteinExistence type="inferred from homology"/>
<dbReference type="Gene3D" id="3.40.50.1820">
    <property type="entry name" value="alpha/beta hydrolase"/>
    <property type="match status" value="1"/>
</dbReference>
<dbReference type="PROSITE" id="PS00122">
    <property type="entry name" value="CARBOXYLESTERASE_B_1"/>
    <property type="match status" value="1"/>
</dbReference>
<feature type="domain" description="Carboxylesterase type B" evidence="4">
    <location>
        <begin position="31"/>
        <end position="523"/>
    </location>
</feature>
<dbReference type="InterPro" id="IPR050654">
    <property type="entry name" value="AChE-related_enzymes"/>
</dbReference>
<dbReference type="AlphaFoldDB" id="A0A136ISG6"/>
<evidence type="ECO:0000256" key="2">
    <source>
        <dbReference type="ARBA" id="ARBA00022801"/>
    </source>
</evidence>
<dbReference type="PROSITE" id="PS00941">
    <property type="entry name" value="CARBOXYLESTERASE_B_2"/>
    <property type="match status" value="1"/>
</dbReference>
<evidence type="ECO:0000313" key="5">
    <source>
        <dbReference type="EMBL" id="KXJ87882.1"/>
    </source>
</evidence>
<feature type="chain" id="PRO_5007230144" description="Carboxylic ester hydrolase" evidence="3">
    <location>
        <begin position="23"/>
        <end position="559"/>
    </location>
</feature>
<evidence type="ECO:0000256" key="3">
    <source>
        <dbReference type="RuleBase" id="RU361235"/>
    </source>
</evidence>
<dbReference type="InParanoid" id="A0A136ISG6"/>
<dbReference type="PANTHER" id="PTHR43918:SF4">
    <property type="entry name" value="CARBOXYLIC ESTER HYDROLASE"/>
    <property type="match status" value="1"/>
</dbReference>
<accession>A0A136ISG6</accession>
<dbReference type="InterPro" id="IPR002018">
    <property type="entry name" value="CarbesteraseB"/>
</dbReference>
<dbReference type="OrthoDB" id="408631at2759"/>
<name>A0A136ISG6_9PEZI</name>
<sequence length="559" mass="60876">MAPLQTLITSALALTATVGCSASAILRAANEPTVQVKNGTYRGVHSPQYNQDYFLGIPYAQPPVGDLRFRHAHSLNETWDGVRDATEYSKVCVGYGSDQWPYEVSEDCLTLNVIRPAGCGSEKLPVALWIHGGGFTMGSNADRRYNTSFLIQQSVEIGKPVMTVAINYRLAGWGFLGGEDMMGQGLLNIGLRDQRLALHWVQENIAAFGGDPERVTIWGESAGAASVGFQIQAYGGRDDKLFSAAIAQSGGPIHYGALSGTSATQQAYSAVVNATNCTTSFDKLQCLRELPYATLNNVLNSTIASAFGPGLDGDFVQNYGSVQLERGDFVRVPLLIGANTNEGRGSFIGNRTLNSTADFRAAMGPTIPDSFKDLLVEAYPNDFAALAIVDPAETWIGDRLGTNYVRAAAYQGDISFAGPRRGANEMWARWDVPSYAYRFNAIAHGRFNGIGHFQEVIFVFNNYEATGYQGPIGTFKGLGQEYKDLSKLMTRSWVSFFADRIPGSFGGWEGGEDAWPAYSLDDPRDFVFDANVTSHAEPDTWRKEGIRLINENAAGIYHR</sequence>
<evidence type="ECO:0000259" key="4">
    <source>
        <dbReference type="Pfam" id="PF00135"/>
    </source>
</evidence>
<comment type="similarity">
    <text evidence="1 3">Belongs to the type-B carboxylesterase/lipase family.</text>
</comment>
<dbReference type="Proteomes" id="UP000070501">
    <property type="component" value="Unassembled WGS sequence"/>
</dbReference>
<dbReference type="Pfam" id="PF00135">
    <property type="entry name" value="COesterase"/>
    <property type="match status" value="1"/>
</dbReference>